<evidence type="ECO:0000313" key="1">
    <source>
        <dbReference type="EMBL" id="DAD67090.1"/>
    </source>
</evidence>
<proteinExistence type="predicted"/>
<name>A0A8S5LAV7_9CAUD</name>
<sequence>MLGNVIRNATGVVDGVLGLVNTGISATACGLNTLNQEIKEIAEPMSEAQKFLQQPSMAMEFLNQNIPSTFGKVQPAKQYQSVIVYEGKVAIKDGDDIYCTELDASHYNLVIECMHHAKNVLTYLATSESGIADYFPLTNGKVTLILWNNLQDEPLESIEQMALVILRAIEEVNQ</sequence>
<reference evidence="1" key="1">
    <citation type="journal article" date="2021" name="Proc. Natl. Acad. Sci. U.S.A.">
        <title>A Catalog of Tens of Thousands of Viruses from Human Metagenomes Reveals Hidden Associations with Chronic Diseases.</title>
        <authorList>
            <person name="Tisza M.J."/>
            <person name="Buck C.B."/>
        </authorList>
    </citation>
    <scope>NUCLEOTIDE SEQUENCE</scope>
    <source>
        <strain evidence="1">CtBev14</strain>
    </source>
</reference>
<organism evidence="1">
    <name type="scientific">Podoviridae sp. ctBev14</name>
    <dbReference type="NCBI Taxonomy" id="2823556"/>
    <lineage>
        <taxon>Viruses</taxon>
        <taxon>Duplodnaviria</taxon>
        <taxon>Heunggongvirae</taxon>
        <taxon>Uroviricota</taxon>
        <taxon>Caudoviricetes</taxon>
    </lineage>
</organism>
<dbReference type="EMBL" id="BK014667">
    <property type="protein sequence ID" value="DAD67090.1"/>
    <property type="molecule type" value="Genomic_DNA"/>
</dbReference>
<dbReference type="PROSITE" id="PS51257">
    <property type="entry name" value="PROKAR_LIPOPROTEIN"/>
    <property type="match status" value="1"/>
</dbReference>
<protein>
    <submittedName>
        <fullName evidence="1">Uncharacterized protein</fullName>
    </submittedName>
</protein>
<accession>A0A8S5LAV7</accession>